<dbReference type="EMBL" id="WNHB01000005">
    <property type="protein sequence ID" value="MTT31307.1"/>
    <property type="molecule type" value="Genomic_DNA"/>
</dbReference>
<gene>
    <name evidence="2" type="ORF">GMB86_04650</name>
</gene>
<proteinExistence type="predicted"/>
<dbReference type="InterPro" id="IPR039143">
    <property type="entry name" value="GNPNAT1-like"/>
</dbReference>
<evidence type="ECO:0000313" key="3">
    <source>
        <dbReference type="Proteomes" id="UP000440978"/>
    </source>
</evidence>
<dbReference type="GO" id="GO:0004343">
    <property type="term" value="F:glucosamine 6-phosphate N-acetyltransferase activity"/>
    <property type="evidence" value="ECO:0007669"/>
    <property type="project" value="TreeGrafter"/>
</dbReference>
<dbReference type="InterPro" id="IPR000182">
    <property type="entry name" value="GNAT_dom"/>
</dbReference>
<dbReference type="OrthoDB" id="9796171at2"/>
<dbReference type="PANTHER" id="PTHR13355:SF11">
    <property type="entry name" value="GLUCOSAMINE 6-PHOSPHATE N-ACETYLTRANSFERASE"/>
    <property type="match status" value="1"/>
</dbReference>
<dbReference type="Proteomes" id="UP000440978">
    <property type="component" value="Unassembled WGS sequence"/>
</dbReference>
<dbReference type="Gene3D" id="3.40.630.30">
    <property type="match status" value="1"/>
</dbReference>
<keyword evidence="2" id="KW-0808">Transferase</keyword>
<dbReference type="Pfam" id="PF13673">
    <property type="entry name" value="Acetyltransf_10"/>
    <property type="match status" value="1"/>
</dbReference>
<keyword evidence="3" id="KW-1185">Reference proteome</keyword>
<protein>
    <submittedName>
        <fullName evidence="2">GNAT family N-acetyltransferase</fullName>
    </submittedName>
</protein>
<comment type="caution">
    <text evidence="2">The sequence shown here is derived from an EMBL/GenBank/DDBJ whole genome shotgun (WGS) entry which is preliminary data.</text>
</comment>
<organism evidence="2 3">
    <name type="scientific">Terrilactibacillus tamarindi</name>
    <dbReference type="NCBI Taxonomy" id="2599694"/>
    <lineage>
        <taxon>Bacteria</taxon>
        <taxon>Bacillati</taxon>
        <taxon>Bacillota</taxon>
        <taxon>Bacilli</taxon>
        <taxon>Bacillales</taxon>
        <taxon>Bacillaceae</taxon>
        <taxon>Terrilactibacillus</taxon>
    </lineage>
</organism>
<evidence type="ECO:0000313" key="2">
    <source>
        <dbReference type="EMBL" id="MTT31307.1"/>
    </source>
</evidence>
<dbReference type="PROSITE" id="PS51186">
    <property type="entry name" value="GNAT"/>
    <property type="match status" value="1"/>
</dbReference>
<dbReference type="AlphaFoldDB" id="A0A6N8CQ64"/>
<feature type="domain" description="N-acetyltransferase" evidence="1">
    <location>
        <begin position="6"/>
        <end position="147"/>
    </location>
</feature>
<name>A0A6N8CQ64_9BACI</name>
<sequence length="147" mass="17363">MDWHLKTFSELTTSELYQILNERNRIFIVEQACPFQDIDDKDQDCYHLFTEKDGQIIAYLRIVPEGVIYPELSLGRIIVKKEYRKQGIAREMIDKAIQFSIDELHPKKIKLQAQVQAKGLYERFGFKDVSEPYLEDDIPHVDMILEI</sequence>
<dbReference type="InterPro" id="IPR016181">
    <property type="entry name" value="Acyl_CoA_acyltransferase"/>
</dbReference>
<dbReference type="RefSeq" id="WP_155217296.1">
    <property type="nucleotide sequence ID" value="NZ_WNHB01000005.1"/>
</dbReference>
<dbReference type="SUPFAM" id="SSF55729">
    <property type="entry name" value="Acyl-CoA N-acyltransferases (Nat)"/>
    <property type="match status" value="1"/>
</dbReference>
<dbReference type="CDD" id="cd04301">
    <property type="entry name" value="NAT_SF"/>
    <property type="match status" value="1"/>
</dbReference>
<accession>A0A6N8CQ64</accession>
<reference evidence="2 3" key="1">
    <citation type="submission" date="2019-11" db="EMBL/GenBank/DDBJ databases">
        <title>Terrilactibacillus tamarindus sp. nov. BCM23-1 isolated from bark of Tamarindus indica.</title>
        <authorList>
            <person name="Kingkaew E."/>
            <person name="Tanasupawat S."/>
        </authorList>
    </citation>
    <scope>NUCLEOTIDE SEQUENCE [LARGE SCALE GENOMIC DNA]</scope>
    <source>
        <strain evidence="2 3">BCM23-1</strain>
    </source>
</reference>
<evidence type="ECO:0000259" key="1">
    <source>
        <dbReference type="PROSITE" id="PS51186"/>
    </source>
</evidence>
<dbReference type="PANTHER" id="PTHR13355">
    <property type="entry name" value="GLUCOSAMINE 6-PHOSPHATE N-ACETYLTRANSFERASE"/>
    <property type="match status" value="1"/>
</dbReference>